<dbReference type="STRING" id="1509407.A0A0L1IT18"/>
<evidence type="ECO:0000256" key="4">
    <source>
        <dbReference type="ARBA" id="ARBA00023186"/>
    </source>
</evidence>
<protein>
    <submittedName>
        <fullName evidence="9">Histone H2A.Z-specific chaperone CHZ1</fullName>
    </submittedName>
</protein>
<dbReference type="SMART" id="SM01082">
    <property type="entry name" value="CHZ"/>
    <property type="match status" value="1"/>
</dbReference>
<sequence>MDNNQANTLGNAAAATAPDTAVLDKGKHKATQDSTSMDVSMDEGESDESENEDISASPALTLKHILTLSSHAEEDDDDEDKLEPISADNIIRGERRTRGKIIDFQKAAEKFKVDEGDDDEDDEDFTLEDNDNNMRD</sequence>
<comment type="subcellular location">
    <subcellularLocation>
        <location evidence="2">Nucleus</location>
    </subcellularLocation>
</comment>
<comment type="function">
    <text evidence="1">Forms a chaperone-bound H2A.Z-H2B complex that acts as a source for SWR1 complex-dependent H2A to H2A.Z histone replacement in chromatin.</text>
</comment>
<comment type="caution">
    <text evidence="9">The sequence shown here is derived from an EMBL/GenBank/DDBJ whole genome shotgun (WGS) entry which is preliminary data.</text>
</comment>
<keyword evidence="4" id="KW-0143">Chaperone</keyword>
<comment type="subunit">
    <text evidence="6">Forms a heterotrimer with H2A.Z-H2B, stabilizing the association of the histone dimer. Also, with a lower affinity, forms a heterotrimer with H2A-H2B.</text>
</comment>
<keyword evidence="10" id="KW-1185">Reference proteome</keyword>
<dbReference type="AlphaFoldDB" id="A0A0L1IT18"/>
<name>A0A0L1IT18_ASPN3</name>
<dbReference type="GeneID" id="26809499"/>
<dbReference type="InterPro" id="IPR019098">
    <property type="entry name" value="Histone_chaperone_domain_CHZ"/>
</dbReference>
<evidence type="ECO:0000313" key="10">
    <source>
        <dbReference type="Proteomes" id="UP000037505"/>
    </source>
</evidence>
<evidence type="ECO:0000313" key="9">
    <source>
        <dbReference type="EMBL" id="KNG82520.1"/>
    </source>
</evidence>
<proteinExistence type="inferred from homology"/>
<accession>A0A0L1IT18</accession>
<evidence type="ECO:0000259" key="8">
    <source>
        <dbReference type="SMART" id="SM01082"/>
    </source>
</evidence>
<reference evidence="9 10" key="1">
    <citation type="submission" date="2014-06" db="EMBL/GenBank/DDBJ databases">
        <title>The Genome of the Aflatoxigenic Filamentous Fungus Aspergillus nomius.</title>
        <authorList>
            <person name="Moore M.G."/>
            <person name="Shannon B.M."/>
            <person name="Brian M.M."/>
        </authorList>
    </citation>
    <scope>NUCLEOTIDE SEQUENCE [LARGE SCALE GENOMIC DNA]</scope>
    <source>
        <strain evidence="9 10">NRRL 13137</strain>
    </source>
</reference>
<comment type="similarity">
    <text evidence="3">Belongs to the CHZ1 family.</text>
</comment>
<evidence type="ECO:0000256" key="2">
    <source>
        <dbReference type="ARBA" id="ARBA00004123"/>
    </source>
</evidence>
<gene>
    <name evidence="9" type="ORF">ANOM_007695</name>
</gene>
<feature type="compositionally biased region" description="Low complexity" evidence="7">
    <location>
        <begin position="1"/>
        <end position="21"/>
    </location>
</feature>
<dbReference type="EMBL" id="JNOM01000338">
    <property type="protein sequence ID" value="KNG82520.1"/>
    <property type="molecule type" value="Genomic_DNA"/>
</dbReference>
<dbReference type="RefSeq" id="XP_015403443.1">
    <property type="nucleotide sequence ID" value="XM_015552951.1"/>
</dbReference>
<dbReference type="Proteomes" id="UP000037505">
    <property type="component" value="Unassembled WGS sequence"/>
</dbReference>
<feature type="region of interest" description="Disordered" evidence="7">
    <location>
        <begin position="1"/>
        <end position="93"/>
    </location>
</feature>
<feature type="compositionally biased region" description="Acidic residues" evidence="7">
    <location>
        <begin position="115"/>
        <end position="136"/>
    </location>
</feature>
<organism evidence="9 10">
    <name type="scientific">Aspergillus nomiae NRRL (strain ATCC 15546 / NRRL 13137 / CBS 260.88 / M93)</name>
    <dbReference type="NCBI Taxonomy" id="1509407"/>
    <lineage>
        <taxon>Eukaryota</taxon>
        <taxon>Fungi</taxon>
        <taxon>Dikarya</taxon>
        <taxon>Ascomycota</taxon>
        <taxon>Pezizomycotina</taxon>
        <taxon>Eurotiomycetes</taxon>
        <taxon>Eurotiomycetidae</taxon>
        <taxon>Eurotiales</taxon>
        <taxon>Aspergillaceae</taxon>
        <taxon>Aspergillus</taxon>
        <taxon>Aspergillus subgen. Circumdati</taxon>
    </lineage>
</organism>
<keyword evidence="5" id="KW-0539">Nucleus</keyword>
<dbReference type="Pfam" id="PF09649">
    <property type="entry name" value="CHZ"/>
    <property type="match status" value="1"/>
</dbReference>
<feature type="region of interest" description="Disordered" evidence="7">
    <location>
        <begin position="110"/>
        <end position="136"/>
    </location>
</feature>
<evidence type="ECO:0000256" key="5">
    <source>
        <dbReference type="ARBA" id="ARBA00023242"/>
    </source>
</evidence>
<evidence type="ECO:0000256" key="3">
    <source>
        <dbReference type="ARBA" id="ARBA00008057"/>
    </source>
</evidence>
<dbReference type="OrthoDB" id="4174291at2759"/>
<feature type="compositionally biased region" description="Acidic residues" evidence="7">
    <location>
        <begin position="40"/>
        <end position="53"/>
    </location>
</feature>
<evidence type="ECO:0000256" key="1">
    <source>
        <dbReference type="ARBA" id="ARBA00002212"/>
    </source>
</evidence>
<evidence type="ECO:0000256" key="6">
    <source>
        <dbReference type="ARBA" id="ARBA00025877"/>
    </source>
</evidence>
<evidence type="ECO:0000256" key="7">
    <source>
        <dbReference type="SAM" id="MobiDB-lite"/>
    </source>
</evidence>
<feature type="domain" description="Histone chaperone" evidence="8">
    <location>
        <begin position="76"/>
        <end position="113"/>
    </location>
</feature>
<dbReference type="GO" id="GO:0005634">
    <property type="term" value="C:nucleus"/>
    <property type="evidence" value="ECO:0007669"/>
    <property type="project" value="UniProtKB-SubCell"/>
</dbReference>